<evidence type="ECO:0000256" key="8">
    <source>
        <dbReference type="SAM" id="Phobius"/>
    </source>
</evidence>
<proteinExistence type="predicted"/>
<dbReference type="PANTHER" id="PTHR32196">
    <property type="entry name" value="ABC TRANSPORTER PERMEASE PROTEIN YPHD-RELATED-RELATED"/>
    <property type="match status" value="1"/>
</dbReference>
<evidence type="ECO:0000256" key="7">
    <source>
        <dbReference type="ARBA" id="ARBA00023136"/>
    </source>
</evidence>
<protein>
    <submittedName>
        <fullName evidence="9">Sugar ABC transporter permease</fullName>
    </submittedName>
</protein>
<feature type="transmembrane region" description="Helical" evidence="8">
    <location>
        <begin position="138"/>
        <end position="159"/>
    </location>
</feature>
<reference evidence="9 10" key="1">
    <citation type="submission" date="2017-04" db="EMBL/GenBank/DDBJ databases">
        <title>Comparative genome analysis of Subtercola boreus.</title>
        <authorList>
            <person name="Cho Y.-J."/>
            <person name="Cho A."/>
            <person name="Kim O.-S."/>
            <person name="Lee J.-I."/>
        </authorList>
    </citation>
    <scope>NUCLEOTIDE SEQUENCE [LARGE SCALE GENOMIC DNA]</scope>
    <source>
        <strain evidence="9 10">P27444</strain>
    </source>
</reference>
<organism evidence="9 10">
    <name type="scientific">Subtercola boreus</name>
    <dbReference type="NCBI Taxonomy" id="120213"/>
    <lineage>
        <taxon>Bacteria</taxon>
        <taxon>Bacillati</taxon>
        <taxon>Actinomycetota</taxon>
        <taxon>Actinomycetes</taxon>
        <taxon>Micrococcales</taxon>
        <taxon>Microbacteriaceae</taxon>
        <taxon>Subtercola</taxon>
    </lineage>
</organism>
<evidence type="ECO:0000256" key="3">
    <source>
        <dbReference type="ARBA" id="ARBA00022475"/>
    </source>
</evidence>
<dbReference type="RefSeq" id="WP_116284324.1">
    <property type="nucleotide sequence ID" value="NZ_NBXA01000028.1"/>
</dbReference>
<keyword evidence="7 8" id="KW-0472">Membrane</keyword>
<evidence type="ECO:0000313" key="10">
    <source>
        <dbReference type="Proteomes" id="UP000256709"/>
    </source>
</evidence>
<comment type="subcellular location">
    <subcellularLocation>
        <location evidence="1">Cell membrane</location>
        <topology evidence="1">Multi-pass membrane protein</topology>
    </subcellularLocation>
</comment>
<feature type="transmembrane region" description="Helical" evidence="8">
    <location>
        <begin position="259"/>
        <end position="279"/>
    </location>
</feature>
<keyword evidence="4" id="KW-0997">Cell inner membrane</keyword>
<dbReference type="GO" id="GO:0022857">
    <property type="term" value="F:transmembrane transporter activity"/>
    <property type="evidence" value="ECO:0007669"/>
    <property type="project" value="InterPro"/>
</dbReference>
<keyword evidence="3" id="KW-1003">Cell membrane</keyword>
<dbReference type="PANTHER" id="PTHR32196:SF21">
    <property type="entry name" value="ABC TRANSPORTER PERMEASE PROTEIN YPHD-RELATED"/>
    <property type="match status" value="1"/>
</dbReference>
<dbReference type="Proteomes" id="UP000256709">
    <property type="component" value="Unassembled WGS sequence"/>
</dbReference>
<dbReference type="GO" id="GO:0005886">
    <property type="term" value="C:plasma membrane"/>
    <property type="evidence" value="ECO:0007669"/>
    <property type="project" value="UniProtKB-SubCell"/>
</dbReference>
<gene>
    <name evidence="9" type="ORF">B7R21_16310</name>
</gene>
<evidence type="ECO:0000256" key="5">
    <source>
        <dbReference type="ARBA" id="ARBA00022692"/>
    </source>
</evidence>
<evidence type="ECO:0000256" key="4">
    <source>
        <dbReference type="ARBA" id="ARBA00022519"/>
    </source>
</evidence>
<dbReference type="Pfam" id="PF02653">
    <property type="entry name" value="BPD_transp_2"/>
    <property type="match status" value="1"/>
</dbReference>
<keyword evidence="2" id="KW-0813">Transport</keyword>
<sequence>MTNSPETLTTSEGRTGSRRRFRVEIGSQQINIIGLVVGIVVLFVVLSILAPNFGTPRNIFSILQSAANIGIIAWAATLVIVAGEIDISVGPAVAFWSVMLAEMAGPWGFGLPLAIVLTLVGGIGIGAFAGWLRARFGVPSFVVTLGLWLALRGQAQFITNALPVPIDESPFMDFLGGTLPGGIPVNVVLMFVLFFIYVFIARRTGFGRSVYAVGGNAKAAVLSGIKVARVRVLVFVGTGLLAAVVGIVTAARLSSGNAAAATGLEFDVIAAIVVGGTSLSGGRGSMLGTLLGVIFIAVIGNGLILLGVNPFFQNVVSGVIIVGAVLVNLALARRGSAEAV</sequence>
<dbReference type="AlphaFoldDB" id="A0A3E0VBE5"/>
<accession>A0A3E0VBE5</accession>
<evidence type="ECO:0000256" key="2">
    <source>
        <dbReference type="ARBA" id="ARBA00022448"/>
    </source>
</evidence>
<feature type="transmembrane region" description="Helical" evidence="8">
    <location>
        <begin position="232"/>
        <end position="253"/>
    </location>
</feature>
<keyword evidence="5 8" id="KW-0812">Transmembrane</keyword>
<evidence type="ECO:0000256" key="6">
    <source>
        <dbReference type="ARBA" id="ARBA00022989"/>
    </source>
</evidence>
<dbReference type="InterPro" id="IPR001851">
    <property type="entry name" value="ABC_transp_permease"/>
</dbReference>
<feature type="transmembrane region" description="Helical" evidence="8">
    <location>
        <begin position="311"/>
        <end position="331"/>
    </location>
</feature>
<name>A0A3E0VBE5_9MICO</name>
<feature type="transmembrane region" description="Helical" evidence="8">
    <location>
        <begin position="179"/>
        <end position="200"/>
    </location>
</feature>
<dbReference type="CDD" id="cd06579">
    <property type="entry name" value="TM_PBP1_transp_AraH_like"/>
    <property type="match status" value="1"/>
</dbReference>
<feature type="transmembrane region" description="Helical" evidence="8">
    <location>
        <begin position="30"/>
        <end position="50"/>
    </location>
</feature>
<evidence type="ECO:0000256" key="1">
    <source>
        <dbReference type="ARBA" id="ARBA00004651"/>
    </source>
</evidence>
<dbReference type="OrthoDB" id="5193167at2"/>
<feature type="transmembrane region" description="Helical" evidence="8">
    <location>
        <begin position="109"/>
        <end position="131"/>
    </location>
</feature>
<keyword evidence="6 8" id="KW-1133">Transmembrane helix</keyword>
<feature type="transmembrane region" description="Helical" evidence="8">
    <location>
        <begin position="286"/>
        <end position="305"/>
    </location>
</feature>
<dbReference type="EMBL" id="NBXA01000028">
    <property type="protein sequence ID" value="RFA07154.1"/>
    <property type="molecule type" value="Genomic_DNA"/>
</dbReference>
<comment type="caution">
    <text evidence="9">The sequence shown here is derived from an EMBL/GenBank/DDBJ whole genome shotgun (WGS) entry which is preliminary data.</text>
</comment>
<evidence type="ECO:0000313" key="9">
    <source>
        <dbReference type="EMBL" id="RFA07154.1"/>
    </source>
</evidence>
<feature type="transmembrane region" description="Helical" evidence="8">
    <location>
        <begin position="71"/>
        <end position="97"/>
    </location>
</feature>